<evidence type="ECO:0008006" key="5">
    <source>
        <dbReference type="Google" id="ProtNLM"/>
    </source>
</evidence>
<name>A0A4R6Z6T4_9GAMM</name>
<dbReference type="RefSeq" id="WP_133817148.1">
    <property type="nucleotide sequence ID" value="NZ_SNZH01000002.1"/>
</dbReference>
<feature type="chain" id="PRO_5020646464" description="MSHA biogenesis protein MshK" evidence="2">
    <location>
        <begin position="19"/>
        <end position="113"/>
    </location>
</feature>
<feature type="compositionally biased region" description="Basic and acidic residues" evidence="1">
    <location>
        <begin position="42"/>
        <end position="53"/>
    </location>
</feature>
<proteinExistence type="predicted"/>
<dbReference type="Proteomes" id="UP000295293">
    <property type="component" value="Unassembled WGS sequence"/>
</dbReference>
<evidence type="ECO:0000256" key="1">
    <source>
        <dbReference type="SAM" id="MobiDB-lite"/>
    </source>
</evidence>
<keyword evidence="4" id="KW-1185">Reference proteome</keyword>
<evidence type="ECO:0000313" key="4">
    <source>
        <dbReference type="Proteomes" id="UP000295293"/>
    </source>
</evidence>
<organism evidence="3 4">
    <name type="scientific">Tahibacter aquaticus</name>
    <dbReference type="NCBI Taxonomy" id="520092"/>
    <lineage>
        <taxon>Bacteria</taxon>
        <taxon>Pseudomonadati</taxon>
        <taxon>Pseudomonadota</taxon>
        <taxon>Gammaproteobacteria</taxon>
        <taxon>Lysobacterales</taxon>
        <taxon>Rhodanobacteraceae</taxon>
        <taxon>Tahibacter</taxon>
    </lineage>
</organism>
<sequence>MRALMVVMLAAASMDVAAADPSEAKIDQLMSAAAKPAAARPAEPKAAKAKANEPDSATSLVGQRVAVTTRSNGLYLGTLTSVTRDALVLAIELPSRNLSYSVPRSSVASISPR</sequence>
<reference evidence="3 4" key="1">
    <citation type="submission" date="2019-03" db="EMBL/GenBank/DDBJ databases">
        <title>Genomic Encyclopedia of Type Strains, Phase IV (KMG-IV): sequencing the most valuable type-strain genomes for metagenomic binning, comparative biology and taxonomic classification.</title>
        <authorList>
            <person name="Goeker M."/>
        </authorList>
    </citation>
    <scope>NUCLEOTIDE SEQUENCE [LARGE SCALE GENOMIC DNA]</scope>
    <source>
        <strain evidence="3 4">DSM 21667</strain>
    </source>
</reference>
<feature type="signal peptide" evidence="2">
    <location>
        <begin position="1"/>
        <end position="18"/>
    </location>
</feature>
<feature type="region of interest" description="Disordered" evidence="1">
    <location>
        <begin position="37"/>
        <end position="60"/>
    </location>
</feature>
<comment type="caution">
    <text evidence="3">The sequence shown here is derived from an EMBL/GenBank/DDBJ whole genome shotgun (WGS) entry which is preliminary data.</text>
</comment>
<evidence type="ECO:0000313" key="3">
    <source>
        <dbReference type="EMBL" id="TDR47424.1"/>
    </source>
</evidence>
<keyword evidence="2" id="KW-0732">Signal</keyword>
<dbReference type="EMBL" id="SNZH01000002">
    <property type="protein sequence ID" value="TDR47424.1"/>
    <property type="molecule type" value="Genomic_DNA"/>
</dbReference>
<accession>A0A4R6Z6T4</accession>
<dbReference type="AlphaFoldDB" id="A0A4R6Z6T4"/>
<gene>
    <name evidence="3" type="ORF">DFR29_10283</name>
</gene>
<evidence type="ECO:0000256" key="2">
    <source>
        <dbReference type="SAM" id="SignalP"/>
    </source>
</evidence>
<protein>
    <recommendedName>
        <fullName evidence="5">MSHA biogenesis protein MshK</fullName>
    </recommendedName>
</protein>